<dbReference type="Proteomes" id="UP000095552">
    <property type="component" value="Unassembled WGS sequence"/>
</dbReference>
<feature type="region of interest" description="Disordered" evidence="1">
    <location>
        <begin position="35"/>
        <end position="81"/>
    </location>
</feature>
<protein>
    <recommendedName>
        <fullName evidence="4">DUF4834 domain-containing protein</fullName>
    </recommendedName>
</protein>
<proteinExistence type="predicted"/>
<evidence type="ECO:0000313" key="3">
    <source>
        <dbReference type="Proteomes" id="UP000095552"/>
    </source>
</evidence>
<comment type="caution">
    <text evidence="2">The sequence shown here is derived from an EMBL/GenBank/DDBJ whole genome shotgun (WGS) entry which is preliminary data.</text>
</comment>
<gene>
    <name evidence="2" type="ORF">BFP71_07450</name>
</gene>
<dbReference type="OrthoDB" id="840298at2"/>
<dbReference type="AlphaFoldDB" id="A0A1E5T3H6"/>
<name>A0A1E5T3H6_9BACT</name>
<organism evidence="2 3">
    <name type="scientific">Roseivirga misakiensis</name>
    <dbReference type="NCBI Taxonomy" id="1563681"/>
    <lineage>
        <taxon>Bacteria</taxon>
        <taxon>Pseudomonadati</taxon>
        <taxon>Bacteroidota</taxon>
        <taxon>Cytophagia</taxon>
        <taxon>Cytophagales</taxon>
        <taxon>Roseivirgaceae</taxon>
        <taxon>Roseivirga</taxon>
    </lineage>
</organism>
<evidence type="ECO:0000313" key="2">
    <source>
        <dbReference type="EMBL" id="OEK05939.1"/>
    </source>
</evidence>
<dbReference type="STRING" id="1563681.BFP71_07450"/>
<keyword evidence="3" id="KW-1185">Reference proteome</keyword>
<reference evidence="2 3" key="1">
    <citation type="submission" date="2016-08" db="EMBL/GenBank/DDBJ databases">
        <title>Draft genome of Fabibacter sp. strain SK-8.</title>
        <authorList>
            <person name="Wong S.-K."/>
            <person name="Hamasaki K."/>
            <person name="Yoshizawa S."/>
        </authorList>
    </citation>
    <scope>NUCLEOTIDE SEQUENCE [LARGE SCALE GENOMIC DNA]</scope>
    <source>
        <strain evidence="2 3">SK-8</strain>
    </source>
</reference>
<accession>A0A1E5T3H6</accession>
<sequence length="81" mass="9465">MIFKVITFVIVLLFIFRLISQSFIGKIYRQVQEQQRNSHYDQRKSRPSGGNVNVEYAPSKKNPKSSDNFKGGDYVDYEEVD</sequence>
<evidence type="ECO:0000256" key="1">
    <source>
        <dbReference type="SAM" id="MobiDB-lite"/>
    </source>
</evidence>
<dbReference type="EMBL" id="MDGQ01000004">
    <property type="protein sequence ID" value="OEK05939.1"/>
    <property type="molecule type" value="Genomic_DNA"/>
</dbReference>
<evidence type="ECO:0008006" key="4">
    <source>
        <dbReference type="Google" id="ProtNLM"/>
    </source>
</evidence>
<dbReference type="RefSeq" id="WP_069834858.1">
    <property type="nucleotide sequence ID" value="NZ_MDGQ01000004.1"/>
</dbReference>